<evidence type="ECO:0000256" key="2">
    <source>
        <dbReference type="ARBA" id="ARBA00022692"/>
    </source>
</evidence>
<dbReference type="OMA" id="MWLTDAQ"/>
<evidence type="ECO:0000313" key="8">
    <source>
        <dbReference type="EMBL" id="ORY80009.1"/>
    </source>
</evidence>
<evidence type="ECO:0000256" key="3">
    <source>
        <dbReference type="ARBA" id="ARBA00022989"/>
    </source>
</evidence>
<evidence type="ECO:0000256" key="7">
    <source>
        <dbReference type="SAM" id="Phobius"/>
    </source>
</evidence>
<dbReference type="InterPro" id="IPR045176">
    <property type="entry name" value="Got1"/>
</dbReference>
<comment type="caution">
    <text evidence="8">The sequence shown here is derived from an EMBL/GenBank/DDBJ whole genome shotgun (WGS) entry which is preliminary data.</text>
</comment>
<sequence length="139" mass="15267">MVWLTDGQKIGAALTAFGVLFMTLGIMLFFDGGLLAVGNILFIAGLTLIIGYQRTIVFFARREKLRGTICFLGGVLLIFIKRPFFGICIELFGFVNLFGDFFPIVLNTLRSMPVIGPALRASYVGPLLDRIAGYRPSPV</sequence>
<dbReference type="OrthoDB" id="204784at2759"/>
<dbReference type="GO" id="GO:0005829">
    <property type="term" value="C:cytosol"/>
    <property type="evidence" value="ECO:0007669"/>
    <property type="project" value="GOC"/>
</dbReference>
<dbReference type="Pfam" id="PF04178">
    <property type="entry name" value="Got1"/>
    <property type="match status" value="1"/>
</dbReference>
<dbReference type="InterPro" id="IPR007305">
    <property type="entry name" value="Vesicle_transpt_Got1/SFT2"/>
</dbReference>
<proteinExistence type="inferred from homology"/>
<comment type="subcellular location">
    <subcellularLocation>
        <location evidence="1">Golgi apparatus membrane</location>
        <topology evidence="1">Multi-pass membrane protein</topology>
    </subcellularLocation>
</comment>
<keyword evidence="3 7" id="KW-1133">Transmembrane helix</keyword>
<evidence type="ECO:0000256" key="4">
    <source>
        <dbReference type="ARBA" id="ARBA00023034"/>
    </source>
</evidence>
<dbReference type="EMBL" id="MCFI01000014">
    <property type="protein sequence ID" value="ORY80009.1"/>
    <property type="molecule type" value="Genomic_DNA"/>
</dbReference>
<dbReference type="Proteomes" id="UP000193685">
    <property type="component" value="Unassembled WGS sequence"/>
</dbReference>
<feature type="transmembrane region" description="Helical" evidence="7">
    <location>
        <begin position="36"/>
        <end position="53"/>
    </location>
</feature>
<comment type="similarity">
    <text evidence="6">Belongs to the GOT1 family.</text>
</comment>
<dbReference type="GO" id="GO:0005783">
    <property type="term" value="C:endoplasmic reticulum"/>
    <property type="evidence" value="ECO:0007669"/>
    <property type="project" value="TreeGrafter"/>
</dbReference>
<dbReference type="PANTHER" id="PTHR21493:SF9">
    <property type="entry name" value="GOLGI TRANSPORT PROTEIN 1-RELATED"/>
    <property type="match status" value="1"/>
</dbReference>
<name>A0A1Y2F830_PROLT</name>
<accession>A0A1Y2F830</accession>
<reference evidence="8 9" key="1">
    <citation type="submission" date="2016-07" db="EMBL/GenBank/DDBJ databases">
        <title>Pervasive Adenine N6-methylation of Active Genes in Fungi.</title>
        <authorList>
            <consortium name="DOE Joint Genome Institute"/>
            <person name="Mondo S.J."/>
            <person name="Dannebaum R.O."/>
            <person name="Kuo R.C."/>
            <person name="Labutti K."/>
            <person name="Haridas S."/>
            <person name="Kuo A."/>
            <person name="Salamov A."/>
            <person name="Ahrendt S.R."/>
            <person name="Lipzen A."/>
            <person name="Sullivan W."/>
            <person name="Andreopoulos W.B."/>
            <person name="Clum A."/>
            <person name="Lindquist E."/>
            <person name="Daum C."/>
            <person name="Ramamoorthy G.K."/>
            <person name="Gryganskyi A."/>
            <person name="Culley D."/>
            <person name="Magnuson J.K."/>
            <person name="James T.Y."/>
            <person name="O'Malley M.A."/>
            <person name="Stajich J.E."/>
            <person name="Spatafora J.W."/>
            <person name="Visel A."/>
            <person name="Grigoriev I.V."/>
        </authorList>
    </citation>
    <scope>NUCLEOTIDE SEQUENCE [LARGE SCALE GENOMIC DNA]</scope>
    <source>
        <strain evidence="8 9">12-1054</strain>
    </source>
</reference>
<dbReference type="STRING" id="56484.A0A1Y2F830"/>
<dbReference type="PANTHER" id="PTHR21493">
    <property type="entry name" value="CGI-141-RELATED/LIPASE CONTAINING PROTEIN"/>
    <property type="match status" value="1"/>
</dbReference>
<gene>
    <name evidence="8" type="ORF">BCR37DRAFT_410525</name>
</gene>
<evidence type="ECO:0000256" key="6">
    <source>
        <dbReference type="ARBA" id="ARBA00025799"/>
    </source>
</evidence>
<dbReference type="GO" id="GO:0042147">
    <property type="term" value="P:retrograde transport, endosome to Golgi"/>
    <property type="evidence" value="ECO:0007669"/>
    <property type="project" value="InterPro"/>
</dbReference>
<dbReference type="GO" id="GO:0030134">
    <property type="term" value="C:COPII-coated ER to Golgi transport vesicle"/>
    <property type="evidence" value="ECO:0007669"/>
    <property type="project" value="TreeGrafter"/>
</dbReference>
<feature type="transmembrane region" description="Helical" evidence="7">
    <location>
        <begin position="65"/>
        <end position="85"/>
    </location>
</feature>
<keyword evidence="5 7" id="KW-0472">Membrane</keyword>
<keyword evidence="2 7" id="KW-0812">Transmembrane</keyword>
<evidence type="ECO:0000313" key="9">
    <source>
        <dbReference type="Proteomes" id="UP000193685"/>
    </source>
</evidence>
<dbReference type="GO" id="GO:0000139">
    <property type="term" value="C:Golgi membrane"/>
    <property type="evidence" value="ECO:0007669"/>
    <property type="project" value="UniProtKB-SubCell"/>
</dbReference>
<dbReference type="GO" id="GO:0006888">
    <property type="term" value="P:endoplasmic reticulum to Golgi vesicle-mediated transport"/>
    <property type="evidence" value="ECO:0007669"/>
    <property type="project" value="InterPro"/>
</dbReference>
<feature type="transmembrane region" description="Helical" evidence="7">
    <location>
        <begin position="12"/>
        <end position="30"/>
    </location>
</feature>
<protein>
    <submittedName>
        <fullName evidence="8">Got1-domain-containing protein</fullName>
    </submittedName>
</protein>
<dbReference type="AlphaFoldDB" id="A0A1Y2F830"/>
<dbReference type="GeneID" id="63788781"/>
<keyword evidence="4" id="KW-0333">Golgi apparatus</keyword>
<keyword evidence="9" id="KW-1185">Reference proteome</keyword>
<evidence type="ECO:0000256" key="5">
    <source>
        <dbReference type="ARBA" id="ARBA00023136"/>
    </source>
</evidence>
<organism evidence="8 9">
    <name type="scientific">Protomyces lactucae-debilis</name>
    <dbReference type="NCBI Taxonomy" id="2754530"/>
    <lineage>
        <taxon>Eukaryota</taxon>
        <taxon>Fungi</taxon>
        <taxon>Dikarya</taxon>
        <taxon>Ascomycota</taxon>
        <taxon>Taphrinomycotina</taxon>
        <taxon>Taphrinomycetes</taxon>
        <taxon>Taphrinales</taxon>
        <taxon>Protomycetaceae</taxon>
        <taxon>Protomyces</taxon>
    </lineage>
</organism>
<dbReference type="GO" id="GO:0000137">
    <property type="term" value="C:Golgi cis cisterna"/>
    <property type="evidence" value="ECO:0007669"/>
    <property type="project" value="TreeGrafter"/>
</dbReference>
<dbReference type="RefSeq" id="XP_040724143.1">
    <property type="nucleotide sequence ID" value="XM_040872182.1"/>
</dbReference>
<evidence type="ECO:0000256" key="1">
    <source>
        <dbReference type="ARBA" id="ARBA00004653"/>
    </source>
</evidence>